<dbReference type="EMBL" id="PDSK01000111">
    <property type="protein sequence ID" value="PIE32588.1"/>
    <property type="molecule type" value="Genomic_DNA"/>
</dbReference>
<evidence type="ECO:0000313" key="1">
    <source>
        <dbReference type="EMBL" id="PIE32588.1"/>
    </source>
</evidence>
<accession>A0A2G6KA68</accession>
<evidence type="ECO:0000313" key="2">
    <source>
        <dbReference type="Proteomes" id="UP000230821"/>
    </source>
</evidence>
<dbReference type="AlphaFoldDB" id="A0A2G6KA68"/>
<gene>
    <name evidence="1" type="ORF">CSA56_14880</name>
</gene>
<sequence length="71" mass="7921">MKRLQGVITFKDIGRGTWEFLSKDGQRYEIVGGDESLYQDGQQVTIRGNILKDAMSAGNIGPIFEVQSIED</sequence>
<dbReference type="Proteomes" id="UP000230821">
    <property type="component" value="Unassembled WGS sequence"/>
</dbReference>
<organism evidence="1 2">
    <name type="scientific">candidate division KSB3 bacterium</name>
    <dbReference type="NCBI Taxonomy" id="2044937"/>
    <lineage>
        <taxon>Bacteria</taxon>
        <taxon>candidate division KSB3</taxon>
    </lineage>
</organism>
<name>A0A2G6KA68_9BACT</name>
<protein>
    <recommendedName>
        <fullName evidence="3">DUF5666 domain-containing protein</fullName>
    </recommendedName>
</protein>
<comment type="caution">
    <text evidence="1">The sequence shown here is derived from an EMBL/GenBank/DDBJ whole genome shotgun (WGS) entry which is preliminary data.</text>
</comment>
<reference evidence="1 2" key="1">
    <citation type="submission" date="2017-10" db="EMBL/GenBank/DDBJ databases">
        <title>Novel microbial diversity and functional potential in the marine mammal oral microbiome.</title>
        <authorList>
            <person name="Dudek N.K."/>
            <person name="Sun C.L."/>
            <person name="Burstein D."/>
            <person name="Kantor R.S."/>
            <person name="Aliaga Goltsman D.S."/>
            <person name="Bik E.M."/>
            <person name="Thomas B.C."/>
            <person name="Banfield J.F."/>
            <person name="Relman D.A."/>
        </authorList>
    </citation>
    <scope>NUCLEOTIDE SEQUENCE [LARGE SCALE GENOMIC DNA]</scope>
    <source>
        <strain evidence="1">DOLJORAL78_47_16</strain>
    </source>
</reference>
<proteinExistence type="predicted"/>
<evidence type="ECO:0008006" key="3">
    <source>
        <dbReference type="Google" id="ProtNLM"/>
    </source>
</evidence>